<organism evidence="4 5">
    <name type="scientific">Lipomyces starkeyi NRRL Y-11557</name>
    <dbReference type="NCBI Taxonomy" id="675824"/>
    <lineage>
        <taxon>Eukaryota</taxon>
        <taxon>Fungi</taxon>
        <taxon>Dikarya</taxon>
        <taxon>Ascomycota</taxon>
        <taxon>Saccharomycotina</taxon>
        <taxon>Lipomycetes</taxon>
        <taxon>Lipomycetales</taxon>
        <taxon>Lipomycetaceae</taxon>
        <taxon>Lipomyces</taxon>
    </lineage>
</organism>
<dbReference type="SUPFAM" id="SSF54928">
    <property type="entry name" value="RNA-binding domain, RBD"/>
    <property type="match status" value="1"/>
</dbReference>
<reference evidence="4 5" key="1">
    <citation type="journal article" date="2016" name="Proc. Natl. Acad. Sci. U.S.A.">
        <title>Comparative genomics of biotechnologically important yeasts.</title>
        <authorList>
            <person name="Riley R."/>
            <person name="Haridas S."/>
            <person name="Wolfe K.H."/>
            <person name="Lopes M.R."/>
            <person name="Hittinger C.T."/>
            <person name="Goeker M."/>
            <person name="Salamov A.A."/>
            <person name="Wisecaver J.H."/>
            <person name="Long T.M."/>
            <person name="Calvey C.H."/>
            <person name="Aerts A.L."/>
            <person name="Barry K.W."/>
            <person name="Choi C."/>
            <person name="Clum A."/>
            <person name="Coughlan A.Y."/>
            <person name="Deshpande S."/>
            <person name="Douglass A.P."/>
            <person name="Hanson S.J."/>
            <person name="Klenk H.-P."/>
            <person name="LaButti K.M."/>
            <person name="Lapidus A."/>
            <person name="Lindquist E.A."/>
            <person name="Lipzen A.M."/>
            <person name="Meier-Kolthoff J.P."/>
            <person name="Ohm R.A."/>
            <person name="Otillar R.P."/>
            <person name="Pangilinan J.L."/>
            <person name="Peng Y."/>
            <person name="Rokas A."/>
            <person name="Rosa C.A."/>
            <person name="Scheuner C."/>
            <person name="Sibirny A.A."/>
            <person name="Slot J.C."/>
            <person name="Stielow J.B."/>
            <person name="Sun H."/>
            <person name="Kurtzman C.P."/>
            <person name="Blackwell M."/>
            <person name="Grigoriev I.V."/>
            <person name="Jeffries T.W."/>
        </authorList>
    </citation>
    <scope>NUCLEOTIDE SEQUENCE [LARGE SCALE GENOMIC DNA]</scope>
    <source>
        <strain evidence="4 5">NRRL Y-11557</strain>
    </source>
</reference>
<accession>A0A1E3QDZ5</accession>
<dbReference type="PROSITE" id="PS50102">
    <property type="entry name" value="RRM"/>
    <property type="match status" value="1"/>
</dbReference>
<dbReference type="InterPro" id="IPR035979">
    <property type="entry name" value="RBD_domain_sf"/>
</dbReference>
<dbReference type="InterPro" id="IPR050907">
    <property type="entry name" value="SRSF"/>
</dbReference>
<dbReference type="OrthoDB" id="5970at2759"/>
<dbReference type="PANTHER" id="PTHR23147">
    <property type="entry name" value="SERINE/ARGININE RICH SPLICING FACTOR"/>
    <property type="match status" value="1"/>
</dbReference>
<dbReference type="InterPro" id="IPR000504">
    <property type="entry name" value="RRM_dom"/>
</dbReference>
<name>A0A1E3QDZ5_LIPST</name>
<dbReference type="Pfam" id="PF00076">
    <property type="entry name" value="RRM_1"/>
    <property type="match status" value="1"/>
</dbReference>
<dbReference type="AlphaFoldDB" id="A0A1E3QDZ5"/>
<dbReference type="Proteomes" id="UP000094385">
    <property type="component" value="Unassembled WGS sequence"/>
</dbReference>
<gene>
    <name evidence="4" type="ORF">LIPSTDRAFT_68466</name>
</gene>
<proteinExistence type="predicted"/>
<keyword evidence="1" id="KW-0694">RNA-binding</keyword>
<dbReference type="InterPro" id="IPR012677">
    <property type="entry name" value="Nucleotide-bd_a/b_plait_sf"/>
</dbReference>
<protein>
    <recommendedName>
        <fullName evidence="3">RRM domain-containing protein</fullName>
    </recommendedName>
</protein>
<dbReference type="Gene3D" id="3.30.70.330">
    <property type="match status" value="1"/>
</dbReference>
<feature type="compositionally biased region" description="Basic and acidic residues" evidence="2">
    <location>
        <begin position="127"/>
        <end position="164"/>
    </location>
</feature>
<evidence type="ECO:0000313" key="5">
    <source>
        <dbReference type="Proteomes" id="UP000094385"/>
    </source>
</evidence>
<evidence type="ECO:0000256" key="2">
    <source>
        <dbReference type="SAM" id="MobiDB-lite"/>
    </source>
</evidence>
<keyword evidence="5" id="KW-1185">Reference proteome</keyword>
<feature type="domain" description="RRM" evidence="3">
    <location>
        <begin position="1"/>
        <end position="85"/>
    </location>
</feature>
<dbReference type="EMBL" id="KV454290">
    <property type="protein sequence ID" value="ODQ75818.1"/>
    <property type="molecule type" value="Genomic_DNA"/>
</dbReference>
<feature type="compositionally biased region" description="Basic and acidic residues" evidence="2">
    <location>
        <begin position="172"/>
        <end position="184"/>
    </location>
</feature>
<evidence type="ECO:0000256" key="1">
    <source>
        <dbReference type="PROSITE-ProRule" id="PRU00176"/>
    </source>
</evidence>
<sequence>MQRKEFDRRITGYVVRNVIGNNRINASIRFGRLVRCDIPAPRNPSSRAFAFVEYEDRRDAEDAYYDLHHRRIRSGDILNIEWARNSPSSSWRYDERPRRRRTSPSPPPRRGRDYSRSPVSKHARSLSPRDRRDRDGGENGDTGRLDERDAREDERDRSRERERSPYPSNGSKNDERSGKERSYDDQDGDVVED</sequence>
<evidence type="ECO:0000259" key="3">
    <source>
        <dbReference type="PROSITE" id="PS50102"/>
    </source>
</evidence>
<dbReference type="STRING" id="675824.A0A1E3QDZ5"/>
<feature type="region of interest" description="Disordered" evidence="2">
    <location>
        <begin position="87"/>
        <end position="193"/>
    </location>
</feature>
<evidence type="ECO:0000313" key="4">
    <source>
        <dbReference type="EMBL" id="ODQ75818.1"/>
    </source>
</evidence>
<dbReference type="GO" id="GO:0003723">
    <property type="term" value="F:RNA binding"/>
    <property type="evidence" value="ECO:0007669"/>
    <property type="project" value="UniProtKB-UniRule"/>
</dbReference>